<reference evidence="4" key="1">
    <citation type="journal article" date="2020" name="Stud. Mycol.">
        <title>101 Dothideomycetes genomes: a test case for predicting lifestyles and emergence of pathogens.</title>
        <authorList>
            <person name="Haridas S."/>
            <person name="Albert R."/>
            <person name="Binder M."/>
            <person name="Bloem J."/>
            <person name="Labutti K."/>
            <person name="Salamov A."/>
            <person name="Andreopoulos B."/>
            <person name="Baker S."/>
            <person name="Barry K."/>
            <person name="Bills G."/>
            <person name="Bluhm B."/>
            <person name="Cannon C."/>
            <person name="Castanera R."/>
            <person name="Culley D."/>
            <person name="Daum C."/>
            <person name="Ezra D."/>
            <person name="Gonzalez J."/>
            <person name="Henrissat B."/>
            <person name="Kuo A."/>
            <person name="Liang C."/>
            <person name="Lipzen A."/>
            <person name="Lutzoni F."/>
            <person name="Magnuson J."/>
            <person name="Mondo S."/>
            <person name="Nolan M."/>
            <person name="Ohm R."/>
            <person name="Pangilinan J."/>
            <person name="Park H.-J."/>
            <person name="Ramirez L."/>
            <person name="Alfaro M."/>
            <person name="Sun H."/>
            <person name="Tritt A."/>
            <person name="Yoshinaga Y."/>
            <person name="Zwiers L.-H."/>
            <person name="Turgeon B."/>
            <person name="Goodwin S."/>
            <person name="Spatafora J."/>
            <person name="Crous P."/>
            <person name="Grigoriev I."/>
        </authorList>
    </citation>
    <scope>NUCLEOTIDE SEQUENCE</scope>
    <source>
        <strain evidence="4">CBS 113818</strain>
    </source>
</reference>
<dbReference type="SUPFAM" id="SSF57016">
    <property type="entry name" value="Plant lectins/antimicrobial peptides"/>
    <property type="match status" value="1"/>
</dbReference>
<feature type="non-terminal residue" evidence="4">
    <location>
        <position position="54"/>
    </location>
</feature>
<dbReference type="Pfam" id="PF00187">
    <property type="entry name" value="Chitin_bind_1"/>
    <property type="match status" value="1"/>
</dbReference>
<evidence type="ECO:0000313" key="4">
    <source>
        <dbReference type="EMBL" id="KAF2821946.1"/>
    </source>
</evidence>
<dbReference type="InterPro" id="IPR036861">
    <property type="entry name" value="Endochitinase-like_sf"/>
</dbReference>
<feature type="non-terminal residue" evidence="4">
    <location>
        <position position="1"/>
    </location>
</feature>
<dbReference type="EMBL" id="MU006235">
    <property type="protein sequence ID" value="KAF2821946.1"/>
    <property type="molecule type" value="Genomic_DNA"/>
</dbReference>
<dbReference type="OrthoDB" id="5985073at2759"/>
<dbReference type="Proteomes" id="UP000799424">
    <property type="component" value="Unassembled WGS sequence"/>
</dbReference>
<dbReference type="PROSITE" id="PS50941">
    <property type="entry name" value="CHIT_BIND_I_2"/>
    <property type="match status" value="1"/>
</dbReference>
<gene>
    <name evidence="4" type="ORF">CC86DRAFT_261624</name>
</gene>
<name>A0A6A6ZM09_9PLEO</name>
<feature type="disulfide bond" evidence="2">
    <location>
        <begin position="28"/>
        <end position="42"/>
    </location>
</feature>
<dbReference type="Gene3D" id="3.30.60.10">
    <property type="entry name" value="Endochitinase-like"/>
    <property type="match status" value="1"/>
</dbReference>
<dbReference type="AlphaFoldDB" id="A0A6A6ZM09"/>
<evidence type="ECO:0000256" key="1">
    <source>
        <dbReference type="ARBA" id="ARBA00022669"/>
    </source>
</evidence>
<dbReference type="SMART" id="SM00270">
    <property type="entry name" value="ChtBD1"/>
    <property type="match status" value="1"/>
</dbReference>
<protein>
    <recommendedName>
        <fullName evidence="3">Chitin-binding type-1 domain-containing protein</fullName>
    </recommendedName>
</protein>
<evidence type="ECO:0000256" key="2">
    <source>
        <dbReference type="PROSITE-ProRule" id="PRU00261"/>
    </source>
</evidence>
<keyword evidence="2" id="KW-1015">Disulfide bond</keyword>
<sequence length="54" mass="5503">ISMNARCGSAYDASPAGMTCQGSKYGNCCSQYSYCGSTSAYCGAGCQSQFGTCN</sequence>
<dbReference type="InterPro" id="IPR001002">
    <property type="entry name" value="Chitin-bd_1"/>
</dbReference>
<evidence type="ECO:0000313" key="5">
    <source>
        <dbReference type="Proteomes" id="UP000799424"/>
    </source>
</evidence>
<comment type="caution">
    <text evidence="2">Lacks conserved residue(s) required for the propagation of feature annotation.</text>
</comment>
<accession>A0A6A6ZM09</accession>
<feature type="domain" description="Chitin-binding type-1" evidence="3">
    <location>
        <begin position="4"/>
        <end position="54"/>
    </location>
</feature>
<keyword evidence="5" id="KW-1185">Reference proteome</keyword>
<evidence type="ECO:0000259" key="3">
    <source>
        <dbReference type="PROSITE" id="PS50941"/>
    </source>
</evidence>
<dbReference type="GO" id="GO:0008061">
    <property type="term" value="F:chitin binding"/>
    <property type="evidence" value="ECO:0007669"/>
    <property type="project" value="UniProtKB-UniRule"/>
</dbReference>
<organism evidence="4 5">
    <name type="scientific">Ophiobolus disseminans</name>
    <dbReference type="NCBI Taxonomy" id="1469910"/>
    <lineage>
        <taxon>Eukaryota</taxon>
        <taxon>Fungi</taxon>
        <taxon>Dikarya</taxon>
        <taxon>Ascomycota</taxon>
        <taxon>Pezizomycotina</taxon>
        <taxon>Dothideomycetes</taxon>
        <taxon>Pleosporomycetidae</taxon>
        <taxon>Pleosporales</taxon>
        <taxon>Pleosporineae</taxon>
        <taxon>Phaeosphaeriaceae</taxon>
        <taxon>Ophiobolus</taxon>
    </lineage>
</organism>
<proteinExistence type="predicted"/>
<keyword evidence="1 2" id="KW-0147">Chitin-binding</keyword>